<protein>
    <submittedName>
        <fullName evidence="2">Uncharacterized protein</fullName>
    </submittedName>
</protein>
<dbReference type="Proteomes" id="UP000254794">
    <property type="component" value="Unassembled WGS sequence"/>
</dbReference>
<feature type="signal peptide" evidence="1">
    <location>
        <begin position="1"/>
        <end position="19"/>
    </location>
</feature>
<keyword evidence="1" id="KW-0732">Signal</keyword>
<reference evidence="2 3" key="1">
    <citation type="submission" date="2018-06" db="EMBL/GenBank/DDBJ databases">
        <authorList>
            <consortium name="Pathogen Informatics"/>
            <person name="Doyle S."/>
        </authorList>
    </citation>
    <scope>NUCLEOTIDE SEQUENCE [LARGE SCALE GENOMIC DNA]</scope>
    <source>
        <strain evidence="2 3">NCTC13316</strain>
    </source>
</reference>
<gene>
    <name evidence="2" type="ORF">NCTC13316_02227</name>
</gene>
<dbReference type="EMBL" id="UGOD01000001">
    <property type="protein sequence ID" value="STX52123.1"/>
    <property type="molecule type" value="Genomic_DNA"/>
</dbReference>
<accession>A0A378JPB4</accession>
<sequence>MYNKFLVTVFLLFSGVTFANPAIFSAMPLDQFNGQDKELINNFCTQLILSLTANFDLINDQNVSKNTWITFETLTYTTLSSPINEFLKQLSDRGADKCHI</sequence>
<keyword evidence="3" id="KW-1185">Reference proteome</keyword>
<evidence type="ECO:0000256" key="1">
    <source>
        <dbReference type="SAM" id="SignalP"/>
    </source>
</evidence>
<name>A0A378JPB4_9GAMM</name>
<organism evidence="2 3">
    <name type="scientific">Legionella busanensis</name>
    <dbReference type="NCBI Taxonomy" id="190655"/>
    <lineage>
        <taxon>Bacteria</taxon>
        <taxon>Pseudomonadati</taxon>
        <taxon>Pseudomonadota</taxon>
        <taxon>Gammaproteobacteria</taxon>
        <taxon>Legionellales</taxon>
        <taxon>Legionellaceae</taxon>
        <taxon>Legionella</taxon>
    </lineage>
</organism>
<evidence type="ECO:0000313" key="3">
    <source>
        <dbReference type="Proteomes" id="UP000254794"/>
    </source>
</evidence>
<feature type="chain" id="PRO_5016986681" evidence="1">
    <location>
        <begin position="20"/>
        <end position="100"/>
    </location>
</feature>
<dbReference type="RefSeq" id="WP_115331707.1">
    <property type="nucleotide sequence ID" value="NZ_CAAAHP010000002.1"/>
</dbReference>
<evidence type="ECO:0000313" key="2">
    <source>
        <dbReference type="EMBL" id="STX52123.1"/>
    </source>
</evidence>
<dbReference type="AlphaFoldDB" id="A0A378JPB4"/>
<proteinExistence type="predicted"/>